<dbReference type="GeneID" id="111103505"/>
<dbReference type="AlphaFoldDB" id="A0A8B8AQT0"/>
<sequence length="107" mass="12270">MNMFGTKYKTSAQVVWTGLSVETVMLSVLHLRMVKIVSKNASVSQVTVIMFSDVDGQNLIVKMVHPNLTYVHVSRWYYHRTCIKNDGGKYSSECDWKFDTNFNGISR</sequence>
<dbReference type="RefSeq" id="XP_022294139.1">
    <property type="nucleotide sequence ID" value="XM_022438431.1"/>
</dbReference>
<reference evidence="2 3" key="1">
    <citation type="submission" date="2025-04" db="UniProtKB">
        <authorList>
            <consortium name="RefSeq"/>
        </authorList>
    </citation>
    <scope>IDENTIFICATION</scope>
    <source>
        <tissue evidence="2 3">Whole sample</tissue>
    </source>
</reference>
<accession>A0A8B8AQT0</accession>
<evidence type="ECO:0000313" key="1">
    <source>
        <dbReference type="Proteomes" id="UP000694844"/>
    </source>
</evidence>
<organism evidence="1 2">
    <name type="scientific">Crassostrea virginica</name>
    <name type="common">Eastern oyster</name>
    <dbReference type="NCBI Taxonomy" id="6565"/>
    <lineage>
        <taxon>Eukaryota</taxon>
        <taxon>Metazoa</taxon>
        <taxon>Spiralia</taxon>
        <taxon>Lophotrochozoa</taxon>
        <taxon>Mollusca</taxon>
        <taxon>Bivalvia</taxon>
        <taxon>Autobranchia</taxon>
        <taxon>Pteriomorphia</taxon>
        <taxon>Ostreida</taxon>
        <taxon>Ostreoidea</taxon>
        <taxon>Ostreidae</taxon>
        <taxon>Crassostrea</taxon>
    </lineage>
</organism>
<proteinExistence type="predicted"/>
<evidence type="ECO:0000313" key="2">
    <source>
        <dbReference type="RefSeq" id="XP_022292534.1"/>
    </source>
</evidence>
<gene>
    <name evidence="2" type="primary">LOC111103505</name>
    <name evidence="3" type="synonym">LOC111104459</name>
</gene>
<evidence type="ECO:0000313" key="3">
    <source>
        <dbReference type="RefSeq" id="XP_022294139.1"/>
    </source>
</evidence>
<protein>
    <submittedName>
        <fullName evidence="2">Uncharacterized protein LOC111103505 isoform X2</fullName>
    </submittedName>
    <submittedName>
        <fullName evidence="3">Uncharacterized protein LOC111104459 isoform X2</fullName>
    </submittedName>
</protein>
<keyword evidence="1" id="KW-1185">Reference proteome</keyword>
<name>A0A8B8AQT0_CRAVI</name>
<dbReference type="Proteomes" id="UP000694844">
    <property type="component" value="Chromosome 7"/>
</dbReference>
<dbReference type="RefSeq" id="XP_022292534.1">
    <property type="nucleotide sequence ID" value="XM_022436826.1"/>
</dbReference>